<feature type="transmembrane region" description="Helical" evidence="7">
    <location>
        <begin position="82"/>
        <end position="102"/>
    </location>
</feature>
<keyword evidence="2" id="KW-0813">Transport</keyword>
<keyword evidence="6 7" id="KW-0472">Membrane</keyword>
<protein>
    <recommendedName>
        <fullName evidence="8">Amino acid permease/ SLC12A domain-containing protein</fullName>
    </recommendedName>
</protein>
<feature type="transmembrane region" description="Helical" evidence="7">
    <location>
        <begin position="392"/>
        <end position="415"/>
    </location>
</feature>
<evidence type="ECO:0000256" key="2">
    <source>
        <dbReference type="ARBA" id="ARBA00022448"/>
    </source>
</evidence>
<evidence type="ECO:0000256" key="3">
    <source>
        <dbReference type="ARBA" id="ARBA00022692"/>
    </source>
</evidence>
<dbReference type="EMBL" id="KV425890">
    <property type="protein sequence ID" value="KZW02115.1"/>
    <property type="molecule type" value="Genomic_DNA"/>
</dbReference>
<evidence type="ECO:0000313" key="10">
    <source>
        <dbReference type="Proteomes" id="UP000077266"/>
    </source>
</evidence>
<keyword evidence="4" id="KW-0029">Amino-acid transport</keyword>
<keyword evidence="3 7" id="KW-0812">Transmembrane</keyword>
<feature type="transmembrane region" description="Helical" evidence="7">
    <location>
        <begin position="348"/>
        <end position="371"/>
    </location>
</feature>
<dbReference type="Pfam" id="PF00324">
    <property type="entry name" value="AA_permease"/>
    <property type="match status" value="1"/>
</dbReference>
<name>A0A165PFP2_EXIGL</name>
<evidence type="ECO:0000256" key="1">
    <source>
        <dbReference type="ARBA" id="ARBA00004141"/>
    </source>
</evidence>
<dbReference type="AlphaFoldDB" id="A0A165PFP2"/>
<keyword evidence="5 7" id="KW-1133">Transmembrane helix</keyword>
<dbReference type="FunFam" id="1.20.1740.10:FF:000001">
    <property type="entry name" value="Amino acid permease"/>
    <property type="match status" value="1"/>
</dbReference>
<reference evidence="9 10" key="1">
    <citation type="journal article" date="2016" name="Mol. Biol. Evol.">
        <title>Comparative Genomics of Early-Diverging Mushroom-Forming Fungi Provides Insights into the Origins of Lignocellulose Decay Capabilities.</title>
        <authorList>
            <person name="Nagy L.G."/>
            <person name="Riley R."/>
            <person name="Tritt A."/>
            <person name="Adam C."/>
            <person name="Daum C."/>
            <person name="Floudas D."/>
            <person name="Sun H."/>
            <person name="Yadav J.S."/>
            <person name="Pangilinan J."/>
            <person name="Larsson K.H."/>
            <person name="Matsuura K."/>
            <person name="Barry K."/>
            <person name="Labutti K."/>
            <person name="Kuo R."/>
            <person name="Ohm R.A."/>
            <person name="Bhattacharya S.S."/>
            <person name="Shirouzu T."/>
            <person name="Yoshinaga Y."/>
            <person name="Martin F.M."/>
            <person name="Grigoriev I.V."/>
            <person name="Hibbett D.S."/>
        </authorList>
    </citation>
    <scope>NUCLEOTIDE SEQUENCE [LARGE SCALE GENOMIC DNA]</scope>
    <source>
        <strain evidence="9 10">HHB12029</strain>
    </source>
</reference>
<sequence>MNTVFTQIAIGGTLGTGIFLSAGSAVAQAGPGGALVAYAIVGAFVYATVISLGEMSSYIPVTGTFSTFGTRFVSSAAGFTLGWAYWLGCELTAAAIILQYWAPHVPSWAWALVLIVPIFSIQLIHVRVYGESEAWFALIKVLLVLLFIFFGLLYDWGAFKSHPGPGRSNFQNGQAFIGGFPAFAQTFAYAFFSYGGIELVTVAAGESRNPEKAVPKAIKSTFYRIVLFYLLTVLTIGLCINHADPTLLTAAFDSDVVASPLTVTFNRMGFGAAAHVVNAVLLTAVLSATNSCFYGSSRMLLALAKQGYAPKFFAYTNSRGVPIPALLVALGVSFIAFLTSIWGEGIVFTWLLNLAGITALLVWMSCGAISLRFRAAWKAQGRSTADLPFVQPLFPLLPVSVLVLGTMMFIAQGYASVKLEPFEARNVVATYIGVGVFIILYAGYTLYEKLILRTAKPHFVPLPEADLDTNAVWGPGEGPEKANSSETPGPVPLWRRVVRHAY</sequence>
<dbReference type="PROSITE" id="PS00218">
    <property type="entry name" value="AMINO_ACID_PERMEASE_1"/>
    <property type="match status" value="1"/>
</dbReference>
<dbReference type="InParanoid" id="A0A165PFP2"/>
<dbReference type="Gene3D" id="1.20.1740.10">
    <property type="entry name" value="Amino acid/polyamine transporter I"/>
    <property type="match status" value="1"/>
</dbReference>
<feature type="transmembrane region" description="Helical" evidence="7">
    <location>
        <begin position="221"/>
        <end position="243"/>
    </location>
</feature>
<dbReference type="PANTHER" id="PTHR43341:SF3">
    <property type="entry name" value="AMINO-ACID PERMEASE PB1C11.02-RELATED"/>
    <property type="match status" value="1"/>
</dbReference>
<dbReference type="InterPro" id="IPR004841">
    <property type="entry name" value="AA-permease/SLC12A_dom"/>
</dbReference>
<feature type="transmembrane region" description="Helical" evidence="7">
    <location>
        <begin position="135"/>
        <end position="154"/>
    </location>
</feature>
<dbReference type="PANTHER" id="PTHR43341">
    <property type="entry name" value="AMINO ACID PERMEASE"/>
    <property type="match status" value="1"/>
</dbReference>
<dbReference type="PIRSF" id="PIRSF006060">
    <property type="entry name" value="AA_transporter"/>
    <property type="match status" value="1"/>
</dbReference>
<dbReference type="InterPro" id="IPR004840">
    <property type="entry name" value="Amino_acid_permease_CS"/>
</dbReference>
<feature type="transmembrane region" description="Helical" evidence="7">
    <location>
        <begin position="321"/>
        <end position="342"/>
    </location>
</feature>
<feature type="transmembrane region" description="Helical" evidence="7">
    <location>
        <begin position="174"/>
        <end position="200"/>
    </location>
</feature>
<evidence type="ECO:0000256" key="4">
    <source>
        <dbReference type="ARBA" id="ARBA00022970"/>
    </source>
</evidence>
<dbReference type="STRING" id="1314781.A0A165PFP2"/>
<comment type="subcellular location">
    <subcellularLocation>
        <location evidence="1">Membrane</location>
        <topology evidence="1">Multi-pass membrane protein</topology>
    </subcellularLocation>
</comment>
<evidence type="ECO:0000256" key="5">
    <source>
        <dbReference type="ARBA" id="ARBA00022989"/>
    </source>
</evidence>
<dbReference type="GO" id="GO:0016020">
    <property type="term" value="C:membrane"/>
    <property type="evidence" value="ECO:0007669"/>
    <property type="project" value="UniProtKB-SubCell"/>
</dbReference>
<evidence type="ECO:0000256" key="6">
    <source>
        <dbReference type="ARBA" id="ARBA00023136"/>
    </source>
</evidence>
<keyword evidence="10" id="KW-1185">Reference proteome</keyword>
<gene>
    <name evidence="9" type="ORF">EXIGLDRAFT_602355</name>
</gene>
<accession>A0A165PFP2</accession>
<feature type="transmembrane region" description="Helical" evidence="7">
    <location>
        <begin position="37"/>
        <end position="61"/>
    </location>
</feature>
<proteinExistence type="predicted"/>
<evidence type="ECO:0000313" key="9">
    <source>
        <dbReference type="EMBL" id="KZW02115.1"/>
    </source>
</evidence>
<dbReference type="InterPro" id="IPR050524">
    <property type="entry name" value="APC_YAT"/>
</dbReference>
<dbReference type="Proteomes" id="UP000077266">
    <property type="component" value="Unassembled WGS sequence"/>
</dbReference>
<evidence type="ECO:0000259" key="8">
    <source>
        <dbReference type="Pfam" id="PF00324"/>
    </source>
</evidence>
<dbReference type="OrthoDB" id="3900342at2759"/>
<dbReference type="GO" id="GO:0015171">
    <property type="term" value="F:amino acid transmembrane transporter activity"/>
    <property type="evidence" value="ECO:0007669"/>
    <property type="project" value="TreeGrafter"/>
</dbReference>
<organism evidence="9 10">
    <name type="scientific">Exidia glandulosa HHB12029</name>
    <dbReference type="NCBI Taxonomy" id="1314781"/>
    <lineage>
        <taxon>Eukaryota</taxon>
        <taxon>Fungi</taxon>
        <taxon>Dikarya</taxon>
        <taxon>Basidiomycota</taxon>
        <taxon>Agaricomycotina</taxon>
        <taxon>Agaricomycetes</taxon>
        <taxon>Auriculariales</taxon>
        <taxon>Exidiaceae</taxon>
        <taxon>Exidia</taxon>
    </lineage>
</organism>
<feature type="transmembrane region" description="Helical" evidence="7">
    <location>
        <begin position="427"/>
        <end position="447"/>
    </location>
</feature>
<feature type="domain" description="Amino acid permease/ SLC12A" evidence="8">
    <location>
        <begin position="8"/>
        <end position="450"/>
    </location>
</feature>
<evidence type="ECO:0000256" key="7">
    <source>
        <dbReference type="SAM" id="Phobius"/>
    </source>
</evidence>
<feature type="transmembrane region" description="Helical" evidence="7">
    <location>
        <begin position="268"/>
        <end position="289"/>
    </location>
</feature>
<feature type="transmembrane region" description="Helical" evidence="7">
    <location>
        <begin position="108"/>
        <end position="128"/>
    </location>
</feature>